<sequence>MPAEWWRVGAATLPLVVLLVGLLWLHWRGTQAGIIALGVSAAVAAIAFAASPAVLGIALWRAIALSLHVLYIIWAALLLYEIADKIGAIRSIGTAVAHLTEDHVLQLLIVGFAFTSFLQGVAGFGVPVAVTAPLLIGLGFQPLEAAAVPLVGHAWAVTMGDMASSFQALRAVTGLPPRQLGIWIAALLGIASVATGFAVAHVHAGTRPYRRAFGAILVLGVAMGGTQLLLALSQHWIIASFGAGMVGLVVSMGLARLARRRGPGYFGLLPAWPPPQGRREPPRPAPPAGAEMSFHLAFLPYYALIGVVAVATFIPPLNRLLDAVAVSFHFGTAQTGLGWTTESGAFHIPVFGHPGALLLYTSVLAVLLYRVAGRTVPDWRRLWRQVAVQGVPTTMTIITLVGVATVMAYSGMTFVLARGLTAAVGPLFPLLSPFLGLLGTVITGSNTNSNVLFGALQRDSARLLQMNPVLMAALQTAGGALGSMVAPAKVVLATATTGLAGREGPVIRITARYALLLTALMGFIGMLVQR</sequence>
<dbReference type="GO" id="GO:0015129">
    <property type="term" value="F:lactate transmembrane transporter activity"/>
    <property type="evidence" value="ECO:0007669"/>
    <property type="project" value="UniProtKB-UniRule"/>
</dbReference>
<dbReference type="AlphaFoldDB" id="A0A537LVD6"/>
<name>A0A537LVD6_9BACT</name>
<comment type="function">
    <text evidence="8">Uptake of L-lactate across the membrane. Can also transport D-lactate and glycolate.</text>
</comment>
<keyword evidence="6 8" id="KW-1133">Transmembrane helix</keyword>
<accession>A0A537LVD6</accession>
<feature type="transmembrane region" description="Helical" evidence="8">
    <location>
        <begin position="430"/>
        <end position="456"/>
    </location>
</feature>
<keyword evidence="3 8" id="KW-0813">Transport</keyword>
<dbReference type="PANTHER" id="PTHR30003:SF0">
    <property type="entry name" value="GLYCOLATE PERMEASE GLCA-RELATED"/>
    <property type="match status" value="1"/>
</dbReference>
<dbReference type="GO" id="GO:0005886">
    <property type="term" value="C:plasma membrane"/>
    <property type="evidence" value="ECO:0007669"/>
    <property type="project" value="UniProtKB-SubCell"/>
</dbReference>
<feature type="transmembrane region" description="Helical" evidence="8">
    <location>
        <begin position="293"/>
        <end position="314"/>
    </location>
</feature>
<keyword evidence="5 8" id="KW-0812">Transmembrane</keyword>
<comment type="subcellular location">
    <subcellularLocation>
        <location evidence="1 8">Cell membrane</location>
        <topology evidence="1 8">Multi-pass membrane protein</topology>
    </subcellularLocation>
</comment>
<evidence type="ECO:0000256" key="4">
    <source>
        <dbReference type="ARBA" id="ARBA00022475"/>
    </source>
</evidence>
<evidence type="ECO:0000313" key="10">
    <source>
        <dbReference type="Proteomes" id="UP000315217"/>
    </source>
</evidence>
<dbReference type="EMBL" id="VBAI01000040">
    <property type="protein sequence ID" value="TMJ11932.1"/>
    <property type="molecule type" value="Genomic_DNA"/>
</dbReference>
<evidence type="ECO:0000313" key="9">
    <source>
        <dbReference type="EMBL" id="TMJ11932.1"/>
    </source>
</evidence>
<feature type="transmembrane region" description="Helical" evidence="8">
    <location>
        <begin position="180"/>
        <end position="200"/>
    </location>
</feature>
<evidence type="ECO:0000256" key="2">
    <source>
        <dbReference type="ARBA" id="ARBA00010100"/>
    </source>
</evidence>
<evidence type="ECO:0000256" key="1">
    <source>
        <dbReference type="ARBA" id="ARBA00004651"/>
    </source>
</evidence>
<feature type="transmembrane region" description="Helical" evidence="8">
    <location>
        <begin position="63"/>
        <end position="83"/>
    </location>
</feature>
<comment type="caution">
    <text evidence="9">The sequence shown here is derived from an EMBL/GenBank/DDBJ whole genome shotgun (WGS) entry which is preliminary data.</text>
</comment>
<feature type="transmembrane region" description="Helical" evidence="8">
    <location>
        <begin position="212"/>
        <end position="230"/>
    </location>
</feature>
<evidence type="ECO:0000256" key="7">
    <source>
        <dbReference type="ARBA" id="ARBA00023136"/>
    </source>
</evidence>
<dbReference type="Pfam" id="PF02652">
    <property type="entry name" value="Lactate_perm"/>
    <property type="match status" value="1"/>
</dbReference>
<feature type="transmembrane region" description="Helical" evidence="8">
    <location>
        <begin position="6"/>
        <end position="27"/>
    </location>
</feature>
<evidence type="ECO:0000256" key="6">
    <source>
        <dbReference type="ARBA" id="ARBA00022989"/>
    </source>
</evidence>
<evidence type="ECO:0000256" key="5">
    <source>
        <dbReference type="ARBA" id="ARBA00022692"/>
    </source>
</evidence>
<feature type="transmembrane region" description="Helical" evidence="8">
    <location>
        <begin position="346"/>
        <end position="369"/>
    </location>
</feature>
<comment type="similarity">
    <text evidence="2 8">Belongs to the lactate permease family.</text>
</comment>
<feature type="transmembrane region" description="Helical" evidence="8">
    <location>
        <begin position="104"/>
        <end position="130"/>
    </location>
</feature>
<feature type="transmembrane region" description="Helical" evidence="8">
    <location>
        <begin position="390"/>
        <end position="410"/>
    </location>
</feature>
<organism evidence="9 10">
    <name type="scientific">Candidatus Segetimicrobium genomatis</name>
    <dbReference type="NCBI Taxonomy" id="2569760"/>
    <lineage>
        <taxon>Bacteria</taxon>
        <taxon>Bacillati</taxon>
        <taxon>Candidatus Sysuimicrobiota</taxon>
        <taxon>Candidatus Sysuimicrobiia</taxon>
        <taxon>Candidatus Sysuimicrobiales</taxon>
        <taxon>Candidatus Segetimicrobiaceae</taxon>
        <taxon>Candidatus Segetimicrobium</taxon>
    </lineage>
</organism>
<dbReference type="Proteomes" id="UP000315217">
    <property type="component" value="Unassembled WGS sequence"/>
</dbReference>
<gene>
    <name evidence="9" type="ORF">E6G98_04105</name>
</gene>
<keyword evidence="4 8" id="KW-1003">Cell membrane</keyword>
<dbReference type="PANTHER" id="PTHR30003">
    <property type="entry name" value="L-LACTATE PERMEASE"/>
    <property type="match status" value="1"/>
</dbReference>
<evidence type="ECO:0000256" key="3">
    <source>
        <dbReference type="ARBA" id="ARBA00022448"/>
    </source>
</evidence>
<feature type="transmembrane region" description="Helical" evidence="8">
    <location>
        <begin position="506"/>
        <end position="528"/>
    </location>
</feature>
<feature type="transmembrane region" description="Helical" evidence="8">
    <location>
        <begin position="34"/>
        <end position="57"/>
    </location>
</feature>
<feature type="transmembrane region" description="Helical" evidence="8">
    <location>
        <begin position="236"/>
        <end position="255"/>
    </location>
</feature>
<protein>
    <recommendedName>
        <fullName evidence="8">L-lactate permease</fullName>
    </recommendedName>
</protein>
<reference evidence="9 10" key="1">
    <citation type="journal article" date="2019" name="Nat. Microbiol.">
        <title>Mediterranean grassland soil C-N compound turnover is dependent on rainfall and depth, and is mediated by genomically divergent microorganisms.</title>
        <authorList>
            <person name="Diamond S."/>
            <person name="Andeer P.F."/>
            <person name="Li Z."/>
            <person name="Crits-Christoph A."/>
            <person name="Burstein D."/>
            <person name="Anantharaman K."/>
            <person name="Lane K.R."/>
            <person name="Thomas B.C."/>
            <person name="Pan C."/>
            <person name="Northen T.R."/>
            <person name="Banfield J.F."/>
        </authorList>
    </citation>
    <scope>NUCLEOTIDE SEQUENCE [LARGE SCALE GENOMIC DNA]</scope>
    <source>
        <strain evidence="9">NP_1</strain>
    </source>
</reference>
<proteinExistence type="inferred from homology"/>
<evidence type="ECO:0000256" key="8">
    <source>
        <dbReference type="RuleBase" id="RU365092"/>
    </source>
</evidence>
<dbReference type="GO" id="GO:0015295">
    <property type="term" value="F:solute:proton symporter activity"/>
    <property type="evidence" value="ECO:0007669"/>
    <property type="project" value="TreeGrafter"/>
</dbReference>
<dbReference type="InterPro" id="IPR003804">
    <property type="entry name" value="Lactate_perm"/>
</dbReference>
<keyword evidence="7 8" id="KW-0472">Membrane</keyword>